<keyword evidence="3" id="KW-0963">Cytoplasm</keyword>
<keyword evidence="2 3" id="KW-0418">Kinase</keyword>
<dbReference type="NCBIfam" id="NF001415">
    <property type="entry name" value="PRK00292.1-2"/>
    <property type="match status" value="1"/>
</dbReference>
<keyword evidence="3" id="KW-0067">ATP-binding</keyword>
<name>A0ABR9VNH3_9SYNC</name>
<evidence type="ECO:0000256" key="1">
    <source>
        <dbReference type="ARBA" id="ARBA00022679"/>
    </source>
</evidence>
<accession>A0ABR9VNH3</accession>
<dbReference type="EMBL" id="JADEVV010000006">
    <property type="protein sequence ID" value="MBE9252899.1"/>
    <property type="molecule type" value="Genomic_DNA"/>
</dbReference>
<comment type="similarity">
    <text evidence="3 4">Belongs to the bacterial glucokinase family.</text>
</comment>
<dbReference type="SUPFAM" id="SSF53067">
    <property type="entry name" value="Actin-like ATPase domain"/>
    <property type="match status" value="1"/>
</dbReference>
<dbReference type="EC" id="2.7.1.2" evidence="3"/>
<dbReference type="Proteomes" id="UP000658720">
    <property type="component" value="Unassembled WGS sequence"/>
</dbReference>
<dbReference type="HAMAP" id="MF_00524">
    <property type="entry name" value="Glucokinase"/>
    <property type="match status" value="1"/>
</dbReference>
<reference evidence="5 6" key="1">
    <citation type="submission" date="2020-10" db="EMBL/GenBank/DDBJ databases">
        <authorList>
            <person name="Castelo-Branco R."/>
            <person name="Eusebio N."/>
            <person name="Adriana R."/>
            <person name="Vieira A."/>
            <person name="Brugerolle De Fraissinette N."/>
            <person name="Rezende De Castro R."/>
            <person name="Schneider M.P."/>
            <person name="Vasconcelos V."/>
            <person name="Leao P.N."/>
        </authorList>
    </citation>
    <scope>NUCLEOTIDE SEQUENCE [LARGE SCALE GENOMIC DNA]</scope>
    <source>
        <strain evidence="5 6">LEGE 00031</strain>
    </source>
</reference>
<comment type="caution">
    <text evidence="5">The sequence shown here is derived from an EMBL/GenBank/DDBJ whole genome shotgun (WGS) entry which is preliminary data.</text>
</comment>
<feature type="binding site" evidence="3">
    <location>
        <begin position="11"/>
        <end position="16"/>
    </location>
    <ligand>
        <name>ATP</name>
        <dbReference type="ChEBI" id="CHEBI:30616"/>
    </ligand>
</feature>
<dbReference type="PANTHER" id="PTHR47363:SF1">
    <property type="entry name" value="GLUCOKINASE"/>
    <property type="match status" value="1"/>
</dbReference>
<evidence type="ECO:0000313" key="6">
    <source>
        <dbReference type="Proteomes" id="UP000658720"/>
    </source>
</evidence>
<keyword evidence="3" id="KW-0547">Nucleotide-binding</keyword>
<dbReference type="Pfam" id="PF02685">
    <property type="entry name" value="Glucokinase"/>
    <property type="match status" value="1"/>
</dbReference>
<dbReference type="InterPro" id="IPR043129">
    <property type="entry name" value="ATPase_NBD"/>
</dbReference>
<dbReference type="Gene3D" id="3.30.420.40">
    <property type="match status" value="1"/>
</dbReference>
<keyword evidence="1 3" id="KW-0808">Transferase</keyword>
<sequence length="355" mass="37713">MGVMGVNFLAGDIGGTKTILALVTVKDDSPGLGQPVILFEQTYSSPAFSDLVPMVQQFRQEAAFVLGNPVSVAKACFAIAGPVVDNTCRLTNLDWHLSGDRLAQELAIAQVDLINDFAAVGYGILGLGSEDLTVLQSAPVDPSGAIAILGAGTGLGQCYVIPQGQGRYRVFASEGAHGDFAPRSPLEWQLLEYLKQQYALSRVSIERVVSGMGIAVIYEFLRHQYPERESAQFNKLFQTWHQEKEQEAKTVDLAAAVSQAALEGTDNLASQAMELFLGSYGAEAGNLALKFLPRGGLYVAGGIAPKIISLLEKGSFMQGFSDKGRMQSLMGTIPVKVVLNPKVGLIGAAVCAAQS</sequence>
<dbReference type="RefSeq" id="WP_194018909.1">
    <property type="nucleotide sequence ID" value="NZ_JADEVV010000006.1"/>
</dbReference>
<keyword evidence="3" id="KW-0324">Glycolysis</keyword>
<keyword evidence="6" id="KW-1185">Reference proteome</keyword>
<comment type="subcellular location">
    <subcellularLocation>
        <location evidence="3">Cytoplasm</location>
    </subcellularLocation>
</comment>
<organism evidence="5 6">
    <name type="scientific">Synechocystis salina LEGE 00031</name>
    <dbReference type="NCBI Taxonomy" id="1828736"/>
    <lineage>
        <taxon>Bacteria</taxon>
        <taxon>Bacillati</taxon>
        <taxon>Cyanobacteriota</taxon>
        <taxon>Cyanophyceae</taxon>
        <taxon>Synechococcales</taxon>
        <taxon>Merismopediaceae</taxon>
        <taxon>Synechocystis</taxon>
    </lineage>
</organism>
<dbReference type="InterPro" id="IPR003836">
    <property type="entry name" value="Glucokinase"/>
</dbReference>
<proteinExistence type="inferred from homology"/>
<evidence type="ECO:0000256" key="3">
    <source>
        <dbReference type="HAMAP-Rule" id="MF_00524"/>
    </source>
</evidence>
<evidence type="ECO:0000256" key="2">
    <source>
        <dbReference type="ARBA" id="ARBA00022777"/>
    </source>
</evidence>
<evidence type="ECO:0000256" key="4">
    <source>
        <dbReference type="RuleBase" id="RU004046"/>
    </source>
</evidence>
<evidence type="ECO:0000313" key="5">
    <source>
        <dbReference type="EMBL" id="MBE9252899.1"/>
    </source>
</evidence>
<dbReference type="CDD" id="cd24008">
    <property type="entry name" value="ASKHA_NBD_GLK"/>
    <property type="match status" value="1"/>
</dbReference>
<gene>
    <name evidence="3 5" type="primary">glk</name>
    <name evidence="5" type="ORF">IQ217_03310</name>
</gene>
<comment type="catalytic activity">
    <reaction evidence="3">
        <text>D-glucose + ATP = D-glucose 6-phosphate + ADP + H(+)</text>
        <dbReference type="Rhea" id="RHEA:17825"/>
        <dbReference type="ChEBI" id="CHEBI:4167"/>
        <dbReference type="ChEBI" id="CHEBI:15378"/>
        <dbReference type="ChEBI" id="CHEBI:30616"/>
        <dbReference type="ChEBI" id="CHEBI:61548"/>
        <dbReference type="ChEBI" id="CHEBI:456216"/>
        <dbReference type="EC" id="2.7.1.2"/>
    </reaction>
</comment>
<dbReference type="PANTHER" id="PTHR47363">
    <property type="entry name" value="GLUCOKINASE"/>
    <property type="match status" value="1"/>
</dbReference>
<dbReference type="NCBIfam" id="TIGR00749">
    <property type="entry name" value="glk"/>
    <property type="match status" value="1"/>
</dbReference>
<dbReference type="Gene3D" id="3.40.367.20">
    <property type="match status" value="1"/>
</dbReference>
<protein>
    <recommendedName>
        <fullName evidence="3">Glucokinase</fullName>
        <ecNumber evidence="3">2.7.1.2</ecNumber>
    </recommendedName>
    <alternativeName>
        <fullName evidence="3">Glucose kinase</fullName>
    </alternativeName>
</protein>
<dbReference type="GO" id="GO:0004340">
    <property type="term" value="F:glucokinase activity"/>
    <property type="evidence" value="ECO:0007669"/>
    <property type="project" value="UniProtKB-EC"/>
</dbReference>